<evidence type="ECO:0000313" key="2">
    <source>
        <dbReference type="EMBL" id="TYP74544.1"/>
    </source>
</evidence>
<protein>
    <submittedName>
        <fullName evidence="2">Copper amine oxidase-like protein</fullName>
    </submittedName>
</protein>
<proteinExistence type="predicted"/>
<keyword evidence="3" id="KW-1185">Reference proteome</keyword>
<comment type="caution">
    <text evidence="2">The sequence shown here is derived from an EMBL/GenBank/DDBJ whole genome shotgun (WGS) entry which is preliminary data.</text>
</comment>
<name>A0A5S5C5D7_9BACL</name>
<sequence>MIAMQLNGETIDASEVPVVLGAGNRLHVPISLFNHNQIQAQYNYYVYKGEAQIGVYNDLAGIDMILGQSIYFYYSWDDEGKQVDLQNVVPYLDHNQIMVPLRFVAEILGIHVKWEASSSTVSLVTDVEFKSELLPADEWDAWMAEAPLPADDPDGEPIRAEEIDAYIAQNDLSIVDYTIVSKYAAVALDVSKEKAAMYRIQRQKNGGITQADSYISHEQDEEGLSVSGLGDYIGVGIHEAATEHAIESVLVIYFGREGKIGSTEYETEGRKGFLIPWHKDATSAIVNFYGKDGFIHDIQIY</sequence>
<evidence type="ECO:0000313" key="3">
    <source>
        <dbReference type="Proteomes" id="UP000323257"/>
    </source>
</evidence>
<organism evidence="2 3">
    <name type="scientific">Paenibacillus methanolicus</name>
    <dbReference type="NCBI Taxonomy" id="582686"/>
    <lineage>
        <taxon>Bacteria</taxon>
        <taxon>Bacillati</taxon>
        <taxon>Bacillota</taxon>
        <taxon>Bacilli</taxon>
        <taxon>Bacillales</taxon>
        <taxon>Paenibacillaceae</taxon>
        <taxon>Paenibacillus</taxon>
    </lineage>
</organism>
<dbReference type="Pfam" id="PF07833">
    <property type="entry name" value="Cu_amine_oxidN1"/>
    <property type="match status" value="1"/>
</dbReference>
<dbReference type="EMBL" id="VNHS01000005">
    <property type="protein sequence ID" value="TYP74544.1"/>
    <property type="molecule type" value="Genomic_DNA"/>
</dbReference>
<dbReference type="InterPro" id="IPR036582">
    <property type="entry name" value="Mao_N_sf"/>
</dbReference>
<reference evidence="2 3" key="1">
    <citation type="submission" date="2019-07" db="EMBL/GenBank/DDBJ databases">
        <title>Genomic Encyclopedia of Type Strains, Phase III (KMG-III): the genomes of soil and plant-associated and newly described type strains.</title>
        <authorList>
            <person name="Whitman W."/>
        </authorList>
    </citation>
    <scope>NUCLEOTIDE SEQUENCE [LARGE SCALE GENOMIC DNA]</scope>
    <source>
        <strain evidence="2 3">BL24</strain>
    </source>
</reference>
<gene>
    <name evidence="2" type="ORF">BCM02_10588</name>
</gene>
<accession>A0A5S5C5D7</accession>
<evidence type="ECO:0000259" key="1">
    <source>
        <dbReference type="Pfam" id="PF07833"/>
    </source>
</evidence>
<dbReference type="InterPro" id="IPR012854">
    <property type="entry name" value="Cu_amine_oxidase-like_N"/>
</dbReference>
<dbReference type="AlphaFoldDB" id="A0A5S5C5D7"/>
<feature type="domain" description="Copper amine oxidase-like N-terminal" evidence="1">
    <location>
        <begin position="80"/>
        <end position="123"/>
    </location>
</feature>
<dbReference type="OrthoDB" id="2608075at2"/>
<dbReference type="SUPFAM" id="SSF55383">
    <property type="entry name" value="Copper amine oxidase, domain N"/>
    <property type="match status" value="1"/>
</dbReference>
<dbReference type="Proteomes" id="UP000323257">
    <property type="component" value="Unassembled WGS sequence"/>
</dbReference>